<organism evidence="1 2">
    <name type="scientific">Phytophthora lilii</name>
    <dbReference type="NCBI Taxonomy" id="2077276"/>
    <lineage>
        <taxon>Eukaryota</taxon>
        <taxon>Sar</taxon>
        <taxon>Stramenopiles</taxon>
        <taxon>Oomycota</taxon>
        <taxon>Peronosporomycetes</taxon>
        <taxon>Peronosporales</taxon>
        <taxon>Peronosporaceae</taxon>
        <taxon>Phytophthora</taxon>
    </lineage>
</organism>
<comment type="caution">
    <text evidence="1">The sequence shown here is derived from an EMBL/GenBank/DDBJ whole genome shotgun (WGS) entry which is preliminary data.</text>
</comment>
<proteinExistence type="predicted"/>
<sequence>MPLIGRPDSSHVGGALAAARPAAPLAAAAHALAAVAALASSPGRRWVALAVRVFFPAQTVASAADASPINGVDGAAAAQGAGRVLRAHLVARVAGSRRVQAARPRAASVRRDRGAGGVAAAGAAKAAGGAARGGAALRRPGAVDAEQSAGTGVRRQVL</sequence>
<protein>
    <submittedName>
        <fullName evidence="1">Unnamed protein product</fullName>
    </submittedName>
</protein>
<keyword evidence="2" id="KW-1185">Reference proteome</keyword>
<evidence type="ECO:0000313" key="2">
    <source>
        <dbReference type="Proteomes" id="UP001165083"/>
    </source>
</evidence>
<dbReference type="Proteomes" id="UP001165083">
    <property type="component" value="Unassembled WGS sequence"/>
</dbReference>
<reference evidence="1" key="1">
    <citation type="submission" date="2023-04" db="EMBL/GenBank/DDBJ databases">
        <title>Phytophthora lilii NBRC 32176.</title>
        <authorList>
            <person name="Ichikawa N."/>
            <person name="Sato H."/>
            <person name="Tonouchi N."/>
        </authorList>
    </citation>
    <scope>NUCLEOTIDE SEQUENCE</scope>
    <source>
        <strain evidence="1">NBRC 32176</strain>
    </source>
</reference>
<accession>A0A9W6XCC5</accession>
<name>A0A9W6XCC5_9STRA</name>
<gene>
    <name evidence="1" type="ORF">Plil01_001514100</name>
</gene>
<evidence type="ECO:0000313" key="1">
    <source>
        <dbReference type="EMBL" id="GMF35667.1"/>
    </source>
</evidence>
<dbReference type="AlphaFoldDB" id="A0A9W6XCC5"/>
<dbReference type="EMBL" id="BSXW01001303">
    <property type="protein sequence ID" value="GMF35667.1"/>
    <property type="molecule type" value="Genomic_DNA"/>
</dbReference>